<dbReference type="PANTHER" id="PTHR21043:SF0">
    <property type="entry name" value="MITOCHONDRIAL ASSEMBLY OF RIBOSOMAL LARGE SUBUNIT PROTEIN 1"/>
    <property type="match status" value="1"/>
</dbReference>
<organism evidence="4 5">
    <name type="scientific">Streptomyces dangxiongensis</name>
    <dbReference type="NCBI Taxonomy" id="1442032"/>
    <lineage>
        <taxon>Bacteria</taxon>
        <taxon>Bacillati</taxon>
        <taxon>Actinomycetota</taxon>
        <taxon>Actinomycetes</taxon>
        <taxon>Kitasatosporales</taxon>
        <taxon>Streptomycetaceae</taxon>
        <taxon>Streptomyces</taxon>
    </lineage>
</organism>
<comment type="function">
    <text evidence="2">Functions as a ribosomal silencing factor. Interacts with ribosomal protein uL14 (rplN), blocking formation of intersubunit bridge B8. Prevents association of the 30S and 50S ribosomal subunits and the formation of functional ribosomes, thus repressing translation.</text>
</comment>
<dbReference type="GO" id="GO:0090071">
    <property type="term" value="P:negative regulation of ribosome biogenesis"/>
    <property type="evidence" value="ECO:0007669"/>
    <property type="project" value="UniProtKB-UniRule"/>
</dbReference>
<keyword evidence="5" id="KW-1185">Reference proteome</keyword>
<keyword evidence="2" id="KW-0810">Translation regulation</keyword>
<dbReference type="KEGG" id="sdd:D9753_23795"/>
<dbReference type="GO" id="GO:0017148">
    <property type="term" value="P:negative regulation of translation"/>
    <property type="evidence" value="ECO:0007669"/>
    <property type="project" value="UniProtKB-UniRule"/>
</dbReference>
<dbReference type="Pfam" id="PF02410">
    <property type="entry name" value="RsfS"/>
    <property type="match status" value="1"/>
</dbReference>
<dbReference type="NCBIfam" id="TIGR00090">
    <property type="entry name" value="rsfS_iojap_ybeB"/>
    <property type="match status" value="1"/>
</dbReference>
<dbReference type="GO" id="GO:0005737">
    <property type="term" value="C:cytoplasm"/>
    <property type="evidence" value="ECO:0007669"/>
    <property type="project" value="UniProtKB-SubCell"/>
</dbReference>
<feature type="compositionally biased region" description="Basic and acidic residues" evidence="3">
    <location>
        <begin position="119"/>
        <end position="138"/>
    </location>
</feature>
<evidence type="ECO:0000313" key="4">
    <source>
        <dbReference type="EMBL" id="AYN41403.1"/>
    </source>
</evidence>
<dbReference type="PANTHER" id="PTHR21043">
    <property type="entry name" value="IOJAP SUPERFAMILY ORTHOLOG"/>
    <property type="match status" value="1"/>
</dbReference>
<evidence type="ECO:0000256" key="1">
    <source>
        <dbReference type="ARBA" id="ARBA00010574"/>
    </source>
</evidence>
<name>A0A3G2JGA3_9ACTN</name>
<dbReference type="AlphaFoldDB" id="A0A3G2JGA3"/>
<dbReference type="GO" id="GO:0043023">
    <property type="term" value="F:ribosomal large subunit binding"/>
    <property type="evidence" value="ECO:0007669"/>
    <property type="project" value="TreeGrafter"/>
</dbReference>
<proteinExistence type="inferred from homology"/>
<evidence type="ECO:0000256" key="3">
    <source>
        <dbReference type="SAM" id="MobiDB-lite"/>
    </source>
</evidence>
<dbReference type="Proteomes" id="UP000268329">
    <property type="component" value="Chromosome"/>
</dbReference>
<evidence type="ECO:0000256" key="2">
    <source>
        <dbReference type="HAMAP-Rule" id="MF_01477"/>
    </source>
</evidence>
<comment type="similarity">
    <text evidence="1 2">Belongs to the Iojap/RsfS family.</text>
</comment>
<dbReference type="GO" id="GO:0042256">
    <property type="term" value="P:cytosolic ribosome assembly"/>
    <property type="evidence" value="ECO:0007669"/>
    <property type="project" value="UniProtKB-UniRule"/>
</dbReference>
<comment type="subcellular location">
    <subcellularLocation>
        <location evidence="2">Cytoplasm</location>
    </subcellularLocation>
</comment>
<sequence length="148" mass="16602">MTATDRSVHLINTAAQAAADKLAHDVIAYDVSDVLSITDAFLLASAPNDRQVKAIVDEIEERLSKELGAKPVRREGDREARWVLLDYVDIVVHVQHSEERVFYALERLWKDCPELELPDDARATRGKGEEHARERAAEADQEPGGDWS</sequence>
<dbReference type="FunFam" id="3.30.460.10:FF:000008">
    <property type="entry name" value="Ribosomal silencing factor RsfS"/>
    <property type="match status" value="1"/>
</dbReference>
<comment type="subunit">
    <text evidence="2">Interacts with ribosomal protein uL14 (rplN).</text>
</comment>
<feature type="compositionally biased region" description="Acidic residues" evidence="3">
    <location>
        <begin position="139"/>
        <end position="148"/>
    </location>
</feature>
<dbReference type="InterPro" id="IPR004394">
    <property type="entry name" value="Iojap/RsfS/C7orf30"/>
</dbReference>
<dbReference type="SUPFAM" id="SSF81301">
    <property type="entry name" value="Nucleotidyltransferase"/>
    <property type="match status" value="1"/>
</dbReference>
<dbReference type="HAMAP" id="MF_01477">
    <property type="entry name" value="Iojap_RsfS"/>
    <property type="match status" value="1"/>
</dbReference>
<evidence type="ECO:0000313" key="5">
    <source>
        <dbReference type="Proteomes" id="UP000268329"/>
    </source>
</evidence>
<gene>
    <name evidence="2 4" type="primary">rsfS</name>
    <name evidence="4" type="ORF">D9753_23795</name>
</gene>
<dbReference type="EMBL" id="CP033073">
    <property type="protein sequence ID" value="AYN41403.1"/>
    <property type="molecule type" value="Genomic_DNA"/>
</dbReference>
<feature type="region of interest" description="Disordered" evidence="3">
    <location>
        <begin position="119"/>
        <end position="148"/>
    </location>
</feature>
<keyword evidence="2" id="KW-0678">Repressor</keyword>
<accession>A0A3G2JGA3</accession>
<dbReference type="OrthoDB" id="9793681at2"/>
<protein>
    <recommendedName>
        <fullName evidence="2">Ribosomal silencing factor RsfS</fullName>
    </recommendedName>
</protein>
<dbReference type="Gene3D" id="3.30.460.10">
    <property type="entry name" value="Beta Polymerase, domain 2"/>
    <property type="match status" value="1"/>
</dbReference>
<reference evidence="4 5" key="1">
    <citation type="submission" date="2018-10" db="EMBL/GenBank/DDBJ databases">
        <title>The genome of Streptomyces dangxiongensis Z022.</title>
        <authorList>
            <person name="Zhang B."/>
        </authorList>
    </citation>
    <scope>NUCLEOTIDE SEQUENCE [LARGE SCALE GENOMIC DNA]</scope>
    <source>
        <strain evidence="4 5">Z022</strain>
    </source>
</reference>
<dbReference type="RefSeq" id="WP_121788842.1">
    <property type="nucleotide sequence ID" value="NZ_CP033073.1"/>
</dbReference>
<keyword evidence="2" id="KW-0963">Cytoplasm</keyword>
<dbReference type="InterPro" id="IPR043519">
    <property type="entry name" value="NT_sf"/>
</dbReference>